<dbReference type="CDD" id="cd01949">
    <property type="entry name" value="GGDEF"/>
    <property type="match status" value="1"/>
</dbReference>
<dbReference type="PROSITE" id="PS50887">
    <property type="entry name" value="GGDEF"/>
    <property type="match status" value="1"/>
</dbReference>
<protein>
    <submittedName>
        <fullName evidence="3">Diguanylate cyclase (GGDEF)-like protein</fullName>
    </submittedName>
</protein>
<feature type="transmembrane region" description="Helical" evidence="1">
    <location>
        <begin position="136"/>
        <end position="157"/>
    </location>
</feature>
<dbReference type="InterPro" id="IPR029787">
    <property type="entry name" value="Nucleotide_cyclase"/>
</dbReference>
<comment type="caution">
    <text evidence="3">The sequence shown here is derived from an EMBL/GenBank/DDBJ whole genome shotgun (WGS) entry which is preliminary data.</text>
</comment>
<evidence type="ECO:0000256" key="1">
    <source>
        <dbReference type="SAM" id="Phobius"/>
    </source>
</evidence>
<evidence type="ECO:0000259" key="2">
    <source>
        <dbReference type="PROSITE" id="PS50887"/>
    </source>
</evidence>
<dbReference type="Proteomes" id="UP000542742">
    <property type="component" value="Unassembled WGS sequence"/>
</dbReference>
<dbReference type="RefSeq" id="WP_239092425.1">
    <property type="nucleotide sequence ID" value="NZ_BOMC01000006.1"/>
</dbReference>
<dbReference type="NCBIfam" id="TIGR00254">
    <property type="entry name" value="GGDEF"/>
    <property type="match status" value="1"/>
</dbReference>
<feature type="transmembrane region" description="Helical" evidence="1">
    <location>
        <begin position="104"/>
        <end position="124"/>
    </location>
</feature>
<keyword evidence="4" id="KW-1185">Reference proteome</keyword>
<evidence type="ECO:0000313" key="4">
    <source>
        <dbReference type="Proteomes" id="UP000542742"/>
    </source>
</evidence>
<feature type="transmembrane region" description="Helical" evidence="1">
    <location>
        <begin position="202"/>
        <end position="221"/>
    </location>
</feature>
<feature type="transmembrane region" description="Helical" evidence="1">
    <location>
        <begin position="169"/>
        <end position="190"/>
    </location>
</feature>
<keyword evidence="1" id="KW-1133">Transmembrane helix</keyword>
<dbReference type="EMBL" id="JACHMF010000001">
    <property type="protein sequence ID" value="MBB4691212.1"/>
    <property type="molecule type" value="Genomic_DNA"/>
</dbReference>
<dbReference type="PANTHER" id="PTHR46663:SF2">
    <property type="entry name" value="GGDEF DOMAIN-CONTAINING PROTEIN"/>
    <property type="match status" value="1"/>
</dbReference>
<dbReference type="SMART" id="SM00267">
    <property type="entry name" value="GGDEF"/>
    <property type="match status" value="1"/>
</dbReference>
<keyword evidence="1" id="KW-0472">Membrane</keyword>
<proteinExistence type="predicted"/>
<sequence>MALVNRALRRDPWLLGLLVWTGLTFLVFTALAGETVWQVRLFWLFQPGADLLLTIFSWRVARLATGAIRRFWLVLTVTGALFAIGDTTQSVLTFLPGQWSTNGGSVQTVCLGIGMTAVVTAMLIHPHPNRTGRERLGFWLDSATVLVAGAVVAWCSLVTPDGNTRSDMLAVLAATGVAITASFASVKMILSGNAPMHKAAAMPMIGAAMVMSVGMFLAPAGGETHPVIYFVRYLPTVLLCAGPRVQLLLASSDRSAFGERRRKPYSLLPYGAMVVAFGVLALALPGGVNGRLWGVVAGLALICALVAWRQLVAFHDNQALISRLREHESRLRHQAHFDGLTGLANRGHFSEQVEQALAVTPASVSVLLVDLDGFKAVNDTMGHAAGDALLIGVADRLRGAIRSGDVAARLGGDEFAVLLPGCTPAEADQTAVRILAALTVPEQIDGVPVRAAASIGVASAAPGANVNSLLREADIAMYAAKHRGKGTWLRHDPSMLATRPAR</sequence>
<dbReference type="Pfam" id="PF00990">
    <property type="entry name" value="GGDEF"/>
    <property type="match status" value="1"/>
</dbReference>
<dbReference type="Gene3D" id="3.30.70.270">
    <property type="match status" value="1"/>
</dbReference>
<dbReference type="InterPro" id="IPR052163">
    <property type="entry name" value="DGC-Regulatory_Protein"/>
</dbReference>
<feature type="transmembrane region" description="Helical" evidence="1">
    <location>
        <begin position="227"/>
        <end position="247"/>
    </location>
</feature>
<gene>
    <name evidence="3" type="ORF">BKA14_001360</name>
</gene>
<dbReference type="SUPFAM" id="SSF55073">
    <property type="entry name" value="Nucleotide cyclase"/>
    <property type="match status" value="1"/>
</dbReference>
<reference evidence="3 4" key="1">
    <citation type="submission" date="2020-08" db="EMBL/GenBank/DDBJ databases">
        <title>Sequencing the genomes of 1000 actinobacteria strains.</title>
        <authorList>
            <person name="Klenk H.-P."/>
        </authorList>
    </citation>
    <scope>NUCLEOTIDE SEQUENCE [LARGE SCALE GENOMIC DNA]</scope>
    <source>
        <strain evidence="3 4">DSM 45518</strain>
    </source>
</reference>
<feature type="transmembrane region" description="Helical" evidence="1">
    <location>
        <begin position="72"/>
        <end position="92"/>
    </location>
</feature>
<feature type="domain" description="GGDEF" evidence="2">
    <location>
        <begin position="362"/>
        <end position="493"/>
    </location>
</feature>
<dbReference type="InterPro" id="IPR000160">
    <property type="entry name" value="GGDEF_dom"/>
</dbReference>
<accession>A0A7W7CMC7</accession>
<feature type="transmembrane region" description="Helical" evidence="1">
    <location>
        <begin position="290"/>
        <end position="308"/>
    </location>
</feature>
<feature type="transmembrane region" description="Helical" evidence="1">
    <location>
        <begin position="42"/>
        <end position="60"/>
    </location>
</feature>
<dbReference type="PANTHER" id="PTHR46663">
    <property type="entry name" value="DIGUANYLATE CYCLASE DGCT-RELATED"/>
    <property type="match status" value="1"/>
</dbReference>
<organism evidence="3 4">
    <name type="scientific">Paractinoplanes abujensis</name>
    <dbReference type="NCBI Taxonomy" id="882441"/>
    <lineage>
        <taxon>Bacteria</taxon>
        <taxon>Bacillati</taxon>
        <taxon>Actinomycetota</taxon>
        <taxon>Actinomycetes</taxon>
        <taxon>Micromonosporales</taxon>
        <taxon>Micromonosporaceae</taxon>
        <taxon>Paractinoplanes</taxon>
    </lineage>
</organism>
<name>A0A7W7CMC7_9ACTN</name>
<dbReference type="AlphaFoldDB" id="A0A7W7CMC7"/>
<keyword evidence="1" id="KW-0812">Transmembrane</keyword>
<feature type="transmembrane region" description="Helical" evidence="1">
    <location>
        <begin position="267"/>
        <end position="284"/>
    </location>
</feature>
<dbReference type="InterPro" id="IPR043128">
    <property type="entry name" value="Rev_trsase/Diguanyl_cyclase"/>
</dbReference>
<evidence type="ECO:0000313" key="3">
    <source>
        <dbReference type="EMBL" id="MBB4691212.1"/>
    </source>
</evidence>